<name>A0A7U2HX54_PHANO</name>
<evidence type="ECO:0000256" key="1">
    <source>
        <dbReference type="SAM" id="MobiDB-lite"/>
    </source>
</evidence>
<dbReference type="AlphaFoldDB" id="A0A7U2HX54"/>
<feature type="compositionally biased region" description="Basic and acidic residues" evidence="1">
    <location>
        <begin position="98"/>
        <end position="108"/>
    </location>
</feature>
<feature type="non-terminal residue" evidence="2">
    <location>
        <position position="118"/>
    </location>
</feature>
<proteinExistence type="predicted"/>
<accession>A0A7U2HX54</accession>
<dbReference type="EMBL" id="CP069026">
    <property type="protein sequence ID" value="QRC93898.1"/>
    <property type="molecule type" value="Genomic_DNA"/>
</dbReference>
<organism evidence="2 3">
    <name type="scientific">Phaeosphaeria nodorum (strain SN15 / ATCC MYA-4574 / FGSC 10173)</name>
    <name type="common">Glume blotch fungus</name>
    <name type="synonym">Parastagonospora nodorum</name>
    <dbReference type="NCBI Taxonomy" id="321614"/>
    <lineage>
        <taxon>Eukaryota</taxon>
        <taxon>Fungi</taxon>
        <taxon>Dikarya</taxon>
        <taxon>Ascomycota</taxon>
        <taxon>Pezizomycotina</taxon>
        <taxon>Dothideomycetes</taxon>
        <taxon>Pleosporomycetidae</taxon>
        <taxon>Pleosporales</taxon>
        <taxon>Pleosporineae</taxon>
        <taxon>Phaeosphaeriaceae</taxon>
        <taxon>Parastagonospora</taxon>
    </lineage>
</organism>
<dbReference type="VEuPathDB" id="FungiDB:JI435_404740"/>
<feature type="non-terminal residue" evidence="2">
    <location>
        <position position="1"/>
    </location>
</feature>
<reference evidence="3" key="1">
    <citation type="journal article" date="2021" name="BMC Genomics">
        <title>Chromosome-level genome assembly and manually-curated proteome of model necrotroph Parastagonospora nodorum Sn15 reveals a genome-wide trove of candidate effector homologs, and redundancy of virulence-related functions within an accessory chromosome.</title>
        <authorList>
            <person name="Bertazzoni S."/>
            <person name="Jones D.A.B."/>
            <person name="Phan H.T."/>
            <person name="Tan K.-C."/>
            <person name="Hane J.K."/>
        </authorList>
    </citation>
    <scope>NUCLEOTIDE SEQUENCE [LARGE SCALE GENOMIC DNA]</scope>
    <source>
        <strain evidence="3">SN15 / ATCC MYA-4574 / FGSC 10173)</strain>
    </source>
</reference>
<feature type="compositionally biased region" description="Low complexity" evidence="1">
    <location>
        <begin position="31"/>
        <end position="44"/>
    </location>
</feature>
<dbReference type="Proteomes" id="UP000663193">
    <property type="component" value="Chromosome 4"/>
</dbReference>
<gene>
    <name evidence="2" type="ORF">JI435_404740</name>
</gene>
<protein>
    <submittedName>
        <fullName evidence="2">Uncharacterized protein</fullName>
    </submittedName>
</protein>
<feature type="region of interest" description="Disordered" evidence="1">
    <location>
        <begin position="27"/>
        <end position="118"/>
    </location>
</feature>
<sequence length="118" mass="13249">KIFRPHTTTRFGVDVHSWTIWHHRFHPKRNAISSLSPGASAAGSTLKRRETRKTNPTSKGDEDSSTSRTQAQSTSTFNSNCREMRQLAPPSPAQSKHGQREREGKEKAINACYRSAQT</sequence>
<keyword evidence="3" id="KW-1185">Reference proteome</keyword>
<feature type="compositionally biased region" description="Low complexity" evidence="1">
    <location>
        <begin position="66"/>
        <end position="76"/>
    </location>
</feature>
<evidence type="ECO:0000313" key="2">
    <source>
        <dbReference type="EMBL" id="QRC93898.1"/>
    </source>
</evidence>
<evidence type="ECO:0000313" key="3">
    <source>
        <dbReference type="Proteomes" id="UP000663193"/>
    </source>
</evidence>